<keyword evidence="7" id="KW-0243">Dynein</keyword>
<keyword evidence="5" id="KW-0547">Nucleotide-binding</keyword>
<keyword evidence="8" id="KW-0175">Coiled coil</keyword>
<dbReference type="AlphaFoldDB" id="A0A3M7RH24"/>
<dbReference type="OrthoDB" id="447173at2759"/>
<comment type="similarity">
    <text evidence="2">Belongs to the dynein heavy chain family.</text>
</comment>
<evidence type="ECO:0000256" key="12">
    <source>
        <dbReference type="ARBA" id="ARBA00023273"/>
    </source>
</evidence>
<keyword evidence="12" id="KW-0966">Cell projection</keyword>
<dbReference type="GO" id="GO:0051959">
    <property type="term" value="F:dynein light intermediate chain binding"/>
    <property type="evidence" value="ECO:0007669"/>
    <property type="project" value="InterPro"/>
</dbReference>
<dbReference type="PANTHER" id="PTHR22878:SF72">
    <property type="entry name" value="DYNEIN HEAVY CHAIN 3, AXONEMAL"/>
    <property type="match status" value="1"/>
</dbReference>
<evidence type="ECO:0000256" key="7">
    <source>
        <dbReference type="ARBA" id="ARBA00023017"/>
    </source>
</evidence>
<dbReference type="GO" id="GO:0030286">
    <property type="term" value="C:dynein complex"/>
    <property type="evidence" value="ECO:0007669"/>
    <property type="project" value="UniProtKB-KW"/>
</dbReference>
<keyword evidence="14" id="KW-0378">Hydrolase</keyword>
<evidence type="ECO:0000256" key="4">
    <source>
        <dbReference type="ARBA" id="ARBA00022701"/>
    </source>
</evidence>
<evidence type="ECO:0000256" key="6">
    <source>
        <dbReference type="ARBA" id="ARBA00022840"/>
    </source>
</evidence>
<sequence length="528" mass="61517">MNFWMEEFLFNFQKCRRIVLEISFDKNVIQSSHDFDLNFCDLDLKLTKQHDAIEKVFKSTLEDVFKETQILNVSRKQSTQKDNTLSESLTANLYFGDFVQEEAESEKSYNEIKKLDMLRFTIEEYLNEYNQASKVKMDLVVFNYLIQHISRVNRILKLESNGHALLIGVGGTGRSSATKLACHMSKIEIFQIDVSNKYSQSTWKNDLKTLLRRAGESKSKIAFFLLDTQIKDEAFLEDLNMILNSGDLPSLFEQDEKLDIIETMRSMYLNKTESSNLTPTYLYSKFVERIKANLHIIVAFSPIGQNFRNQLRMFPAIINCCSIDWFSEWPDEALDLVANKYLEEVDISDQVKEQTVNMYKIFHEDSIELAKQYYEEMLRRVYIIPTSYLESIKTFKNLLDTKRKDVQTKRERYVVGLEKLDEAEKQVNMIRKELTELQPIMIAKRSETEELIKVIEKEAIEVDVIKNHVEADKESVNKATLEAQVIKDECEGELQKALPLLNDAVTALDTLNPQDISCKIFERLLNES</sequence>
<evidence type="ECO:0000259" key="13">
    <source>
        <dbReference type="Pfam" id="PF12780"/>
    </source>
</evidence>
<dbReference type="InterPro" id="IPR024317">
    <property type="entry name" value="Dynein_heavy_chain_D4_dom"/>
</dbReference>
<evidence type="ECO:0000256" key="5">
    <source>
        <dbReference type="ARBA" id="ARBA00022741"/>
    </source>
</evidence>
<protein>
    <submittedName>
        <fullName evidence="14">Dynein heavy chain axonemal-like</fullName>
        <ecNumber evidence="14">3.6.1.15</ecNumber>
    </submittedName>
</protein>
<dbReference type="EC" id="3.6.1.15" evidence="14"/>
<evidence type="ECO:0000256" key="11">
    <source>
        <dbReference type="ARBA" id="ARBA00023212"/>
    </source>
</evidence>
<keyword evidence="3" id="KW-0963">Cytoplasm</keyword>
<evidence type="ECO:0000313" key="14">
    <source>
        <dbReference type="EMBL" id="RNA22873.1"/>
    </source>
</evidence>
<evidence type="ECO:0000256" key="9">
    <source>
        <dbReference type="ARBA" id="ARBA00023069"/>
    </source>
</evidence>
<comment type="subcellular location">
    <subcellularLocation>
        <location evidence="1">Cytoplasm</location>
        <location evidence="1">Cytoskeleton</location>
        <location evidence="1">Cilium axoneme</location>
    </subcellularLocation>
</comment>
<evidence type="ECO:0000256" key="3">
    <source>
        <dbReference type="ARBA" id="ARBA00022490"/>
    </source>
</evidence>
<comment type="caution">
    <text evidence="14">The sequence shown here is derived from an EMBL/GenBank/DDBJ whole genome shotgun (WGS) entry which is preliminary data.</text>
</comment>
<dbReference type="InterPro" id="IPR026983">
    <property type="entry name" value="DHC"/>
</dbReference>
<keyword evidence="10" id="KW-0505">Motor protein</keyword>
<keyword evidence="9" id="KW-0969">Cilium</keyword>
<organism evidence="14 15">
    <name type="scientific">Brachionus plicatilis</name>
    <name type="common">Marine rotifer</name>
    <name type="synonym">Brachionus muelleri</name>
    <dbReference type="NCBI Taxonomy" id="10195"/>
    <lineage>
        <taxon>Eukaryota</taxon>
        <taxon>Metazoa</taxon>
        <taxon>Spiralia</taxon>
        <taxon>Gnathifera</taxon>
        <taxon>Rotifera</taxon>
        <taxon>Eurotatoria</taxon>
        <taxon>Monogononta</taxon>
        <taxon>Pseudotrocha</taxon>
        <taxon>Ploima</taxon>
        <taxon>Brachionidae</taxon>
        <taxon>Brachionus</taxon>
    </lineage>
</organism>
<evidence type="ECO:0000256" key="8">
    <source>
        <dbReference type="ARBA" id="ARBA00023054"/>
    </source>
</evidence>
<gene>
    <name evidence="14" type="ORF">BpHYR1_019287</name>
</gene>
<dbReference type="STRING" id="10195.A0A3M7RH24"/>
<keyword evidence="6" id="KW-0067">ATP-binding</keyword>
<evidence type="ECO:0000256" key="2">
    <source>
        <dbReference type="ARBA" id="ARBA00008887"/>
    </source>
</evidence>
<name>A0A3M7RH24_BRAPC</name>
<dbReference type="GO" id="GO:0005524">
    <property type="term" value="F:ATP binding"/>
    <property type="evidence" value="ECO:0007669"/>
    <property type="project" value="UniProtKB-KW"/>
</dbReference>
<dbReference type="Proteomes" id="UP000276133">
    <property type="component" value="Unassembled WGS sequence"/>
</dbReference>
<evidence type="ECO:0000256" key="1">
    <source>
        <dbReference type="ARBA" id="ARBA00004430"/>
    </source>
</evidence>
<keyword evidence="15" id="KW-1185">Reference proteome</keyword>
<dbReference type="GO" id="GO:0017111">
    <property type="term" value="F:ribonucleoside triphosphate phosphatase activity"/>
    <property type="evidence" value="ECO:0007669"/>
    <property type="project" value="UniProtKB-EC"/>
</dbReference>
<dbReference type="InterPro" id="IPR027417">
    <property type="entry name" value="P-loop_NTPase"/>
</dbReference>
<dbReference type="PANTHER" id="PTHR22878">
    <property type="entry name" value="DYNEIN HEAVY CHAIN 6, AXONEMAL-LIKE-RELATED"/>
    <property type="match status" value="1"/>
</dbReference>
<dbReference type="SUPFAM" id="SSF52540">
    <property type="entry name" value="P-loop containing nucleoside triphosphate hydrolases"/>
    <property type="match status" value="1"/>
</dbReference>
<evidence type="ECO:0000313" key="15">
    <source>
        <dbReference type="Proteomes" id="UP000276133"/>
    </source>
</evidence>
<keyword evidence="4" id="KW-0493">Microtubule</keyword>
<proteinExistence type="inferred from homology"/>
<dbReference type="GO" id="GO:0005930">
    <property type="term" value="C:axoneme"/>
    <property type="evidence" value="ECO:0007669"/>
    <property type="project" value="UniProtKB-SubCell"/>
</dbReference>
<feature type="domain" description="Dynein heavy chain AAA module D4" evidence="13">
    <location>
        <begin position="137"/>
        <end position="398"/>
    </location>
</feature>
<dbReference type="GO" id="GO:0005874">
    <property type="term" value="C:microtubule"/>
    <property type="evidence" value="ECO:0007669"/>
    <property type="project" value="UniProtKB-KW"/>
</dbReference>
<dbReference type="EMBL" id="REGN01003386">
    <property type="protein sequence ID" value="RNA22873.1"/>
    <property type="molecule type" value="Genomic_DNA"/>
</dbReference>
<dbReference type="Gene3D" id="1.20.920.20">
    <property type="match status" value="1"/>
</dbReference>
<reference evidence="14 15" key="1">
    <citation type="journal article" date="2018" name="Sci. Rep.">
        <title>Genomic signatures of local adaptation to the degree of environmental predictability in rotifers.</title>
        <authorList>
            <person name="Franch-Gras L."/>
            <person name="Hahn C."/>
            <person name="Garcia-Roger E.M."/>
            <person name="Carmona M.J."/>
            <person name="Serra M."/>
            <person name="Gomez A."/>
        </authorList>
    </citation>
    <scope>NUCLEOTIDE SEQUENCE [LARGE SCALE GENOMIC DNA]</scope>
    <source>
        <strain evidence="14">HYR1</strain>
    </source>
</reference>
<dbReference type="Gene3D" id="3.40.50.300">
    <property type="entry name" value="P-loop containing nucleotide triphosphate hydrolases"/>
    <property type="match status" value="1"/>
</dbReference>
<evidence type="ECO:0000256" key="10">
    <source>
        <dbReference type="ARBA" id="ARBA00023175"/>
    </source>
</evidence>
<dbReference type="GO" id="GO:0007018">
    <property type="term" value="P:microtubule-based movement"/>
    <property type="evidence" value="ECO:0007669"/>
    <property type="project" value="InterPro"/>
</dbReference>
<dbReference type="FunFam" id="3.40.50.300:FF:002141">
    <property type="entry name" value="Dynein heavy chain"/>
    <property type="match status" value="1"/>
</dbReference>
<dbReference type="GO" id="GO:0045505">
    <property type="term" value="F:dynein intermediate chain binding"/>
    <property type="evidence" value="ECO:0007669"/>
    <property type="project" value="InterPro"/>
</dbReference>
<keyword evidence="11" id="KW-0206">Cytoskeleton</keyword>
<dbReference type="Pfam" id="PF12780">
    <property type="entry name" value="AAA_8"/>
    <property type="match status" value="1"/>
</dbReference>
<accession>A0A3M7RH24</accession>